<comment type="caution">
    <text evidence="2">The sequence shown here is derived from an EMBL/GenBank/DDBJ whole genome shotgun (WGS) entry which is preliminary data.</text>
</comment>
<gene>
    <name evidence="2" type="ORF">EDC64_102206</name>
</gene>
<keyword evidence="1" id="KW-0812">Transmembrane</keyword>
<proteinExistence type="predicted"/>
<evidence type="ECO:0000313" key="2">
    <source>
        <dbReference type="EMBL" id="TCT06727.1"/>
    </source>
</evidence>
<feature type="transmembrane region" description="Helical" evidence="1">
    <location>
        <begin position="45"/>
        <end position="72"/>
    </location>
</feature>
<name>A0A4R3M5J7_9HYPH</name>
<dbReference type="AlphaFoldDB" id="A0A4R3M5J7"/>
<feature type="transmembrane region" description="Helical" evidence="1">
    <location>
        <begin position="12"/>
        <end position="33"/>
    </location>
</feature>
<sequence>MNSVDAGTLAGIAVMAVTTLFNRTAGFVLMRFVPLTPRVRRILECLPGAVLIAIIAPAAAHGDLAMILGLAAALLAAKFLKSDFFAVLAAVVVGATVRYFGY</sequence>
<accession>A0A4R3M5J7</accession>
<evidence type="ECO:0000313" key="3">
    <source>
        <dbReference type="Proteomes" id="UP000294664"/>
    </source>
</evidence>
<keyword evidence="1" id="KW-0472">Membrane</keyword>
<dbReference type="OrthoDB" id="7679326at2"/>
<dbReference type="Pfam" id="PF05437">
    <property type="entry name" value="AzlD"/>
    <property type="match status" value="1"/>
</dbReference>
<dbReference type="EMBL" id="SMAI01000002">
    <property type="protein sequence ID" value="TCT06727.1"/>
    <property type="molecule type" value="Genomic_DNA"/>
</dbReference>
<dbReference type="RefSeq" id="WP_132030206.1">
    <property type="nucleotide sequence ID" value="NZ_SMAI01000002.1"/>
</dbReference>
<keyword evidence="3" id="KW-1185">Reference proteome</keyword>
<protein>
    <submittedName>
        <fullName evidence="2">Putative membrane protein</fullName>
    </submittedName>
</protein>
<evidence type="ECO:0000256" key="1">
    <source>
        <dbReference type="SAM" id="Phobius"/>
    </source>
</evidence>
<reference evidence="2 3" key="1">
    <citation type="submission" date="2019-03" db="EMBL/GenBank/DDBJ databases">
        <title>Genomic Encyclopedia of Type Strains, Phase IV (KMG-IV): sequencing the most valuable type-strain genomes for metagenomic binning, comparative biology and taxonomic classification.</title>
        <authorList>
            <person name="Goeker M."/>
        </authorList>
    </citation>
    <scope>NUCLEOTIDE SEQUENCE [LARGE SCALE GENOMIC DNA]</scope>
    <source>
        <strain evidence="2 3">DSM 9035</strain>
    </source>
</reference>
<dbReference type="Proteomes" id="UP000294664">
    <property type="component" value="Unassembled WGS sequence"/>
</dbReference>
<organism evidence="2 3">
    <name type="scientific">Aquabacter spiritensis</name>
    <dbReference type="NCBI Taxonomy" id="933073"/>
    <lineage>
        <taxon>Bacteria</taxon>
        <taxon>Pseudomonadati</taxon>
        <taxon>Pseudomonadota</taxon>
        <taxon>Alphaproteobacteria</taxon>
        <taxon>Hyphomicrobiales</taxon>
        <taxon>Xanthobacteraceae</taxon>
        <taxon>Aquabacter</taxon>
    </lineage>
</organism>
<dbReference type="InterPro" id="IPR008407">
    <property type="entry name" value="Brnchd-chn_aa_trnsp_AzlD"/>
</dbReference>
<keyword evidence="1" id="KW-1133">Transmembrane helix</keyword>
<feature type="transmembrane region" description="Helical" evidence="1">
    <location>
        <begin position="84"/>
        <end position="101"/>
    </location>
</feature>